<dbReference type="Proteomes" id="UP000053058">
    <property type="component" value="Unassembled WGS sequence"/>
</dbReference>
<organism evidence="2 3">
    <name type="scientific">Lactococcus lactis subsp. lactis</name>
    <name type="common">Streptococcus lactis</name>
    <dbReference type="NCBI Taxonomy" id="1360"/>
    <lineage>
        <taxon>Bacteria</taxon>
        <taxon>Bacillati</taxon>
        <taxon>Bacillota</taxon>
        <taxon>Bacilli</taxon>
        <taxon>Lactobacillales</taxon>
        <taxon>Streptococcaceae</taxon>
        <taxon>Lactococcus</taxon>
    </lineage>
</organism>
<gene>
    <name evidence="2" type="ORF">KF282_1218</name>
</gene>
<evidence type="ECO:0000313" key="3">
    <source>
        <dbReference type="Proteomes" id="UP000053058"/>
    </source>
</evidence>
<dbReference type="PATRIC" id="fig|1360.105.peg.2161"/>
<comment type="caution">
    <text evidence="2">The sequence shown here is derived from an EMBL/GenBank/DDBJ whole genome shotgun (WGS) entry which is preliminary data.</text>
</comment>
<proteinExistence type="predicted"/>
<keyword evidence="1" id="KW-0472">Membrane</keyword>
<dbReference type="EMBL" id="LKLN01000031">
    <property type="protein sequence ID" value="KSU06319.1"/>
    <property type="molecule type" value="Genomic_DNA"/>
</dbReference>
<dbReference type="RefSeq" id="WP_058219512.1">
    <property type="nucleotide sequence ID" value="NZ_LKLN01000031.1"/>
</dbReference>
<protein>
    <submittedName>
        <fullName evidence="2">Uncharacterized protein</fullName>
    </submittedName>
</protein>
<feature type="transmembrane region" description="Helical" evidence="1">
    <location>
        <begin position="256"/>
        <end position="278"/>
    </location>
</feature>
<dbReference type="AlphaFoldDB" id="A0A0V8CYT6"/>
<sequence length="354" mass="40289">MNFELLMHLKEIEEKIPNVNSSSDYWLVRADSGRYYDDFRINNYVGIGWNEISLQDIRGTNNDSSKLKLILKDKLPEAKEKGYSEQKCGITAGQLMRFCNNIKLNDIVIVPSAGSSEFLVGKVIGEIFEISDEQTKKDVSFGLEYEKSEFRKRWPIEWVGSFGRLEADSALFKMIYSQTTLSKVNEYKTFINRALFSCYIEDNKLHLNYQVTEKKEIQGVYLGQFVYQYSVLNDLLFPDTRLDSKINVQSPGVIEFISYGVPTGLLIFGILSGAIILLGGGKFKIGKIEFGTSGLLSALSNRESKKLDNEIKRLDNMKKAKEIAEELKVPMSELGIKYPKELKNALKKVENVED</sequence>
<evidence type="ECO:0000256" key="1">
    <source>
        <dbReference type="SAM" id="Phobius"/>
    </source>
</evidence>
<keyword evidence="1" id="KW-1133">Transmembrane helix</keyword>
<accession>A0A0V8CYT6</accession>
<name>A0A0V8CYT6_LACLL</name>
<evidence type="ECO:0000313" key="2">
    <source>
        <dbReference type="EMBL" id="KSU06319.1"/>
    </source>
</evidence>
<reference evidence="3" key="1">
    <citation type="submission" date="2015-10" db="EMBL/GenBank/DDBJ databases">
        <title>Draft Genome Sequences of 11 Lactococcus lactis subspecies cremoris strains.</title>
        <authorList>
            <person name="Wels M."/>
            <person name="Backus L."/>
            <person name="Boekhorst J."/>
            <person name="Dijkstra A."/>
            <person name="Beerthuizen M."/>
            <person name="Kelly W."/>
            <person name="Siezen R."/>
            <person name="Bachmann H."/>
            <person name="Van Hijum S."/>
        </authorList>
    </citation>
    <scope>NUCLEOTIDE SEQUENCE [LARGE SCALE GENOMIC DNA]</scope>
    <source>
        <strain evidence="3">KF282</strain>
    </source>
</reference>
<keyword evidence="1" id="KW-0812">Transmembrane</keyword>